<organism evidence="2 3">
    <name type="scientific">Cystoisospora suis</name>
    <dbReference type="NCBI Taxonomy" id="483139"/>
    <lineage>
        <taxon>Eukaryota</taxon>
        <taxon>Sar</taxon>
        <taxon>Alveolata</taxon>
        <taxon>Apicomplexa</taxon>
        <taxon>Conoidasida</taxon>
        <taxon>Coccidia</taxon>
        <taxon>Eucoccidiorida</taxon>
        <taxon>Eimeriorina</taxon>
        <taxon>Sarcocystidae</taxon>
        <taxon>Cystoisospora</taxon>
    </lineage>
</organism>
<evidence type="ECO:0000313" key="2">
    <source>
        <dbReference type="EMBL" id="PHJ16910.1"/>
    </source>
</evidence>
<feature type="region of interest" description="Disordered" evidence="1">
    <location>
        <begin position="246"/>
        <end position="268"/>
    </location>
</feature>
<proteinExistence type="predicted"/>
<dbReference type="GeneID" id="94432599"/>
<dbReference type="Proteomes" id="UP000221165">
    <property type="component" value="Unassembled WGS sequence"/>
</dbReference>
<dbReference type="VEuPathDB" id="ToxoDB:CSUI_009272"/>
<evidence type="ECO:0000313" key="3">
    <source>
        <dbReference type="Proteomes" id="UP000221165"/>
    </source>
</evidence>
<accession>A0A2C6K4G3</accession>
<dbReference type="EMBL" id="MIGC01005482">
    <property type="protein sequence ID" value="PHJ16910.1"/>
    <property type="molecule type" value="Genomic_DNA"/>
</dbReference>
<comment type="caution">
    <text evidence="2">The sequence shown here is derived from an EMBL/GenBank/DDBJ whole genome shotgun (WGS) entry which is preliminary data.</text>
</comment>
<feature type="region of interest" description="Disordered" evidence="1">
    <location>
        <begin position="166"/>
        <end position="213"/>
    </location>
</feature>
<dbReference type="AlphaFoldDB" id="A0A2C6K4G3"/>
<keyword evidence="3" id="KW-1185">Reference proteome</keyword>
<feature type="compositionally biased region" description="Basic residues" evidence="1">
    <location>
        <begin position="258"/>
        <end position="268"/>
    </location>
</feature>
<protein>
    <submittedName>
        <fullName evidence="2">Uncharacterized protein</fullName>
    </submittedName>
</protein>
<sequence length="268" mass="29020">MAGSAVLRLGHTAAPRLLRARPFLYTHLPTPCHARGTSGAPDRALQSWLWAGNTSSGSSPAQGYRRVPHFSSCPDLVQLSGQLISRDTECSRYCIDGPGASGASAEHLFLPVTFDSVYRSSLSTSWPCLTWARVVHSTELSGLSPGSGAEAKRGCLVDFCEGSPRQTPKPFHLGPRTDGLRRRPAYTPGGLEVLEGDPCPSDDPAEAGDGDASCRVPLVLPAGGHPEVSEQEVNVPLLLRWRPKKSYKKRTMGLPSTKSRRRWAQLRR</sequence>
<evidence type="ECO:0000256" key="1">
    <source>
        <dbReference type="SAM" id="MobiDB-lite"/>
    </source>
</evidence>
<dbReference type="OrthoDB" id="1732493at2759"/>
<gene>
    <name evidence="2" type="ORF">CSUI_009272</name>
</gene>
<name>A0A2C6K4G3_9APIC</name>
<reference evidence="2 3" key="1">
    <citation type="journal article" date="2017" name="Int. J. Parasitol.">
        <title>The genome of the protozoan parasite Cystoisospora suis and a reverse vaccinology approach to identify vaccine candidates.</title>
        <authorList>
            <person name="Palmieri N."/>
            <person name="Shrestha A."/>
            <person name="Ruttkowski B."/>
            <person name="Beck T."/>
            <person name="Vogl C."/>
            <person name="Tomley F."/>
            <person name="Blake D.P."/>
            <person name="Joachim A."/>
        </authorList>
    </citation>
    <scope>NUCLEOTIDE SEQUENCE [LARGE SCALE GENOMIC DNA]</scope>
    <source>
        <strain evidence="2 3">Wien I</strain>
    </source>
</reference>
<dbReference type="RefSeq" id="XP_067918635.1">
    <property type="nucleotide sequence ID" value="XM_068069388.1"/>
</dbReference>